<gene>
    <name evidence="1" type="ORF">K7432_011633</name>
</gene>
<protein>
    <submittedName>
        <fullName evidence="1">Uncharacterized protein</fullName>
    </submittedName>
</protein>
<evidence type="ECO:0000313" key="1">
    <source>
        <dbReference type="EMBL" id="KAK9762536.1"/>
    </source>
</evidence>
<keyword evidence="2" id="KW-1185">Reference proteome</keyword>
<comment type="caution">
    <text evidence="1">The sequence shown here is derived from an EMBL/GenBank/DDBJ whole genome shotgun (WGS) entry which is preliminary data.</text>
</comment>
<organism evidence="1 2">
    <name type="scientific">Basidiobolus ranarum</name>
    <dbReference type="NCBI Taxonomy" id="34480"/>
    <lineage>
        <taxon>Eukaryota</taxon>
        <taxon>Fungi</taxon>
        <taxon>Fungi incertae sedis</taxon>
        <taxon>Zoopagomycota</taxon>
        <taxon>Entomophthoromycotina</taxon>
        <taxon>Basidiobolomycetes</taxon>
        <taxon>Basidiobolales</taxon>
        <taxon>Basidiobolaceae</taxon>
        <taxon>Basidiobolus</taxon>
    </lineage>
</organism>
<reference evidence="1 2" key="1">
    <citation type="submission" date="2023-04" db="EMBL/GenBank/DDBJ databases">
        <title>Genome of Basidiobolus ranarum AG-B5.</title>
        <authorList>
            <person name="Stajich J.E."/>
            <person name="Carter-House D."/>
            <person name="Gryganskyi A."/>
        </authorList>
    </citation>
    <scope>NUCLEOTIDE SEQUENCE [LARGE SCALE GENOMIC DNA]</scope>
    <source>
        <strain evidence="1 2">AG-B5</strain>
    </source>
</reference>
<name>A0ABR2WM43_9FUNG</name>
<proteinExistence type="predicted"/>
<sequence length="154" mass="17445">MGPIYQSLLPLFPGVTLDIFMIHQDAHKPDSLSQEYKSEQFASCVRIHTVPTTYANFPIDQFPPDVVIGYQMSDLISMIHRDEISKLMSTAKRNFYVESTELGCHMVRESLKACLELTPSLACTSNPFRQPYLRFLPSLSVPCYTNAFVLGYGK</sequence>
<accession>A0ABR2WM43</accession>
<dbReference type="EMBL" id="JASJQH010000921">
    <property type="protein sequence ID" value="KAK9762536.1"/>
    <property type="molecule type" value="Genomic_DNA"/>
</dbReference>
<evidence type="ECO:0000313" key="2">
    <source>
        <dbReference type="Proteomes" id="UP001479436"/>
    </source>
</evidence>
<dbReference type="Proteomes" id="UP001479436">
    <property type="component" value="Unassembled WGS sequence"/>
</dbReference>